<gene>
    <name evidence="1" type="ORF">EV670_0734</name>
</gene>
<evidence type="ECO:0000313" key="1">
    <source>
        <dbReference type="EMBL" id="RZU02705.1"/>
    </source>
</evidence>
<dbReference type="InterPro" id="IPR017550">
    <property type="entry name" value="Formylmethanofuran_DH_suC"/>
</dbReference>
<protein>
    <submittedName>
        <fullName evidence="1">Formylmethanofuran dehydrogenase subunit C</fullName>
    </submittedName>
</protein>
<dbReference type="OrthoDB" id="8562860at2"/>
<dbReference type="GO" id="GO:0046914">
    <property type="term" value="F:transition metal ion binding"/>
    <property type="evidence" value="ECO:0007669"/>
    <property type="project" value="InterPro"/>
</dbReference>
<dbReference type="InterPro" id="IPR036485">
    <property type="entry name" value="Glu_synth_asu_C_sf"/>
</dbReference>
<dbReference type="NCBIfam" id="TIGR03122">
    <property type="entry name" value="one_C_dehyd_C"/>
    <property type="match status" value="1"/>
</dbReference>
<accession>A0A4Q7W1J2</accession>
<proteinExistence type="predicted"/>
<dbReference type="Gene3D" id="2.160.20.60">
    <property type="entry name" value="Glutamate synthase, alpha subunit, C-terminal domain"/>
    <property type="match status" value="2"/>
</dbReference>
<name>A0A4Q7W1J2_9BURK</name>
<dbReference type="GO" id="GO:0018493">
    <property type="term" value="F:formylmethanofuran dehydrogenase activity"/>
    <property type="evidence" value="ECO:0007669"/>
    <property type="project" value="InterPro"/>
</dbReference>
<dbReference type="Proteomes" id="UP000293671">
    <property type="component" value="Unassembled WGS sequence"/>
</dbReference>
<reference evidence="1 2" key="1">
    <citation type="submission" date="2019-02" db="EMBL/GenBank/DDBJ databases">
        <title>Genomic Encyclopedia of Type Strains, Phase IV (KMG-IV): sequencing the most valuable type-strain genomes for metagenomic binning, comparative biology and taxonomic classification.</title>
        <authorList>
            <person name="Goeker M."/>
        </authorList>
    </citation>
    <scope>NUCLEOTIDE SEQUENCE [LARGE SCALE GENOMIC DNA]</scope>
    <source>
        <strain evidence="1 2">DSM 19570</strain>
    </source>
</reference>
<sequence length="277" mass="28569">MSGWQLTLKQTPTLRLDLRRVAPLALAALDAAGVAAIELWHGNERGALGDWFDIAAIDTDGELLVRGDLSRCDRIGQGMAGGRLEVEGSVGDWFAAGLAGGEVHLCGNAGRLAACAMQGGELSVQGDLGDHGCGALPGDMDGLRGGTVVVHGSVGARFGDRMRRGTVLIGGDAGDFLASRMVAGTIALAGRCGAHPGYLQRRGSLVFAGAQPEAPASFVPAHGEATVAGQLLAREIARLAHHHGLDEAFATLAARRSTRLRGDLAVDGRGEWWLAGS</sequence>
<organism evidence="1 2">
    <name type="scientific">Rivibacter subsaxonicus</name>
    <dbReference type="NCBI Taxonomy" id="457575"/>
    <lineage>
        <taxon>Bacteria</taxon>
        <taxon>Pseudomonadati</taxon>
        <taxon>Pseudomonadota</taxon>
        <taxon>Betaproteobacteria</taxon>
        <taxon>Burkholderiales</taxon>
        <taxon>Rivibacter</taxon>
    </lineage>
</organism>
<dbReference type="GO" id="GO:0015948">
    <property type="term" value="P:methanogenesis"/>
    <property type="evidence" value="ECO:0007669"/>
    <property type="project" value="InterPro"/>
</dbReference>
<dbReference type="PANTHER" id="PTHR39673">
    <property type="entry name" value="TUNGSTEN FORMYLMETHANOFURAN DEHYDROGENASE, SUBUNIT C (FWDC)"/>
    <property type="match status" value="1"/>
</dbReference>
<comment type="caution">
    <text evidence="1">The sequence shown here is derived from an EMBL/GenBank/DDBJ whole genome shotgun (WGS) entry which is preliminary data.</text>
</comment>
<dbReference type="EMBL" id="SHKP01000004">
    <property type="protein sequence ID" value="RZU02705.1"/>
    <property type="molecule type" value="Genomic_DNA"/>
</dbReference>
<dbReference type="SUPFAM" id="SSF69336">
    <property type="entry name" value="Alpha subunit of glutamate synthase, C-terminal domain"/>
    <property type="match status" value="1"/>
</dbReference>
<evidence type="ECO:0000313" key="2">
    <source>
        <dbReference type="Proteomes" id="UP000293671"/>
    </source>
</evidence>
<dbReference type="AlphaFoldDB" id="A0A4Q7W1J2"/>
<dbReference type="PANTHER" id="PTHR39673:SF5">
    <property type="entry name" value="TUNGSTEN-CONTAINING FORMYLMETHANOFURAN DEHYDROGENASE 2 SUBUNIT C"/>
    <property type="match status" value="1"/>
</dbReference>
<dbReference type="RefSeq" id="WP_130430443.1">
    <property type="nucleotide sequence ID" value="NZ_SHKP01000004.1"/>
</dbReference>
<keyword evidence="2" id="KW-1185">Reference proteome</keyword>